<evidence type="ECO:0000256" key="1">
    <source>
        <dbReference type="SAM" id="MobiDB-lite"/>
    </source>
</evidence>
<dbReference type="PANTHER" id="PTHR24168">
    <property type="entry name" value="KN MOTIF AND ANKYRIN REPEAT DOMAIN-CONTAINING"/>
    <property type="match status" value="1"/>
</dbReference>
<evidence type="ECO:0000313" key="3">
    <source>
        <dbReference type="Proteomes" id="UP000261620"/>
    </source>
</evidence>
<accession>A0A3Q3W5M2</accession>
<evidence type="ECO:0008006" key="4">
    <source>
        <dbReference type="Google" id="ProtNLM"/>
    </source>
</evidence>
<dbReference type="GO" id="GO:0005856">
    <property type="term" value="C:cytoskeleton"/>
    <property type="evidence" value="ECO:0007669"/>
    <property type="project" value="TreeGrafter"/>
</dbReference>
<name>A0A3Q3W5M2_MOLML</name>
<evidence type="ECO:0000313" key="2">
    <source>
        <dbReference type="Ensembl" id="ENSMMOP00000009503.1"/>
    </source>
</evidence>
<dbReference type="OMA" id="ITTECHR"/>
<dbReference type="AlphaFoldDB" id="A0A3Q3W5M2"/>
<keyword evidence="3" id="KW-1185">Reference proteome</keyword>
<dbReference type="GO" id="GO:0030837">
    <property type="term" value="P:negative regulation of actin filament polymerization"/>
    <property type="evidence" value="ECO:0007669"/>
    <property type="project" value="InterPro"/>
</dbReference>
<dbReference type="Ensembl" id="ENSMMOT00000009671.1">
    <property type="protein sequence ID" value="ENSMMOP00000009503.1"/>
    <property type="gene ID" value="ENSMMOG00000007361.1"/>
</dbReference>
<dbReference type="Proteomes" id="UP000261620">
    <property type="component" value="Unplaced"/>
</dbReference>
<feature type="region of interest" description="Disordered" evidence="1">
    <location>
        <begin position="217"/>
        <end position="244"/>
    </location>
</feature>
<reference evidence="2" key="2">
    <citation type="submission" date="2025-09" db="UniProtKB">
        <authorList>
            <consortium name="Ensembl"/>
        </authorList>
    </citation>
    <scope>IDENTIFICATION</scope>
</reference>
<reference evidence="2" key="1">
    <citation type="submission" date="2025-08" db="UniProtKB">
        <authorList>
            <consortium name="Ensembl"/>
        </authorList>
    </citation>
    <scope>IDENTIFICATION</scope>
</reference>
<dbReference type="PANTHER" id="PTHR24168:SF19">
    <property type="entry name" value="KN MOTIF AND ANKYRIN REPEAT DOMAIN-CONTAINING PROTEIN 1"/>
    <property type="match status" value="1"/>
</dbReference>
<organism evidence="2 3">
    <name type="scientific">Mola mola</name>
    <name type="common">Ocean sunfish</name>
    <name type="synonym">Tetraodon mola</name>
    <dbReference type="NCBI Taxonomy" id="94237"/>
    <lineage>
        <taxon>Eukaryota</taxon>
        <taxon>Metazoa</taxon>
        <taxon>Chordata</taxon>
        <taxon>Craniata</taxon>
        <taxon>Vertebrata</taxon>
        <taxon>Euteleostomi</taxon>
        <taxon>Actinopterygii</taxon>
        <taxon>Neopterygii</taxon>
        <taxon>Teleostei</taxon>
        <taxon>Neoteleostei</taxon>
        <taxon>Acanthomorphata</taxon>
        <taxon>Eupercaria</taxon>
        <taxon>Tetraodontiformes</taxon>
        <taxon>Molidae</taxon>
        <taxon>Mola</taxon>
    </lineage>
</organism>
<proteinExistence type="predicted"/>
<sequence length="406" mass="44926">QIFLLHANGDQIKEDWIPNHLGTNYSYQLDVDNFKCVDNFLLSTTIKRLSLKRRPRVAINNGEKPQSGIAHSKWHSAESLSSSNRDETRLLGMLSSATRGRPPLPPQHSSYLDSKPSKNEGPIEPAVSRILNESKPQPSERALASQRQSPMMKKTTIENNKQLDQEMTNQPVPQPHPRRRLASFGGVSSPGSLSPFTGLGAYNQNNNGYKPTGTGVEMHLSSSHSSRGSTGCLRLSPEGSGRTTSATGLGTIPLQHVRDQMVVALQKLKELEEQVKIIPILQVKISVLQEEKRQLGSQLKNRNDSDDMNDATWKKACGMEKCDIGNKGNADKVLEDIVRSDCTDLGEFRQITAEMQALERTIKGGSLQGWHGRGQNIQNENGIKSVTCSPTTQMRCCYCQTLQTKQ</sequence>
<dbReference type="STRING" id="94237.ENSMMOP00000009503"/>
<protein>
    <recommendedName>
        <fullName evidence="4">KN motif and ankyrin repeat domains 1b</fullName>
    </recommendedName>
</protein>
<feature type="region of interest" description="Disordered" evidence="1">
    <location>
        <begin position="57"/>
        <end position="153"/>
    </location>
</feature>
<dbReference type="InterPro" id="IPR047184">
    <property type="entry name" value="KANK1-4"/>
</dbReference>
<dbReference type="GO" id="GO:0005737">
    <property type="term" value="C:cytoplasm"/>
    <property type="evidence" value="ECO:0007669"/>
    <property type="project" value="TreeGrafter"/>
</dbReference>